<proteinExistence type="predicted"/>
<dbReference type="AlphaFoldDB" id="A0A0F9NJ85"/>
<evidence type="ECO:0000313" key="1">
    <source>
        <dbReference type="EMBL" id="KKM81372.1"/>
    </source>
</evidence>
<gene>
    <name evidence="1" type="ORF">LCGC14_1330530</name>
</gene>
<comment type="caution">
    <text evidence="1">The sequence shown here is derived from an EMBL/GenBank/DDBJ whole genome shotgun (WGS) entry which is preliminary data.</text>
</comment>
<reference evidence="1" key="1">
    <citation type="journal article" date="2015" name="Nature">
        <title>Complex archaea that bridge the gap between prokaryotes and eukaryotes.</title>
        <authorList>
            <person name="Spang A."/>
            <person name="Saw J.H."/>
            <person name="Jorgensen S.L."/>
            <person name="Zaremba-Niedzwiedzka K."/>
            <person name="Martijn J."/>
            <person name="Lind A.E."/>
            <person name="van Eijk R."/>
            <person name="Schleper C."/>
            <person name="Guy L."/>
            <person name="Ettema T.J."/>
        </authorList>
    </citation>
    <scope>NUCLEOTIDE SEQUENCE</scope>
</reference>
<sequence>MTVQECVDSWENGNRKYVVDYVLTLPTKTEVAFYAGGIAYLLEDDDVYSFQCMIASRM</sequence>
<protein>
    <submittedName>
        <fullName evidence="1">Uncharacterized protein</fullName>
    </submittedName>
</protein>
<name>A0A0F9NJ85_9ZZZZ</name>
<accession>A0A0F9NJ85</accession>
<organism evidence="1">
    <name type="scientific">marine sediment metagenome</name>
    <dbReference type="NCBI Taxonomy" id="412755"/>
    <lineage>
        <taxon>unclassified sequences</taxon>
        <taxon>metagenomes</taxon>
        <taxon>ecological metagenomes</taxon>
    </lineage>
</organism>
<dbReference type="EMBL" id="LAZR01008029">
    <property type="protein sequence ID" value="KKM81372.1"/>
    <property type="molecule type" value="Genomic_DNA"/>
</dbReference>